<feature type="region of interest" description="Disordered" evidence="1">
    <location>
        <begin position="1"/>
        <end position="41"/>
    </location>
</feature>
<name>A0ABR3J7F4_9AGAR</name>
<feature type="region of interest" description="Disordered" evidence="1">
    <location>
        <begin position="316"/>
        <end position="386"/>
    </location>
</feature>
<feature type="compositionally biased region" description="Acidic residues" evidence="1">
    <location>
        <begin position="213"/>
        <end position="227"/>
    </location>
</feature>
<keyword evidence="3" id="KW-1185">Reference proteome</keyword>
<evidence type="ECO:0000256" key="1">
    <source>
        <dbReference type="SAM" id="MobiDB-lite"/>
    </source>
</evidence>
<organism evidence="2 3">
    <name type="scientific">Hohenbuehelia grisea</name>
    <dbReference type="NCBI Taxonomy" id="104357"/>
    <lineage>
        <taxon>Eukaryota</taxon>
        <taxon>Fungi</taxon>
        <taxon>Dikarya</taxon>
        <taxon>Basidiomycota</taxon>
        <taxon>Agaricomycotina</taxon>
        <taxon>Agaricomycetes</taxon>
        <taxon>Agaricomycetidae</taxon>
        <taxon>Agaricales</taxon>
        <taxon>Pleurotineae</taxon>
        <taxon>Pleurotaceae</taxon>
        <taxon>Hohenbuehelia</taxon>
    </lineage>
</organism>
<evidence type="ECO:0000313" key="2">
    <source>
        <dbReference type="EMBL" id="KAL0951564.1"/>
    </source>
</evidence>
<reference evidence="3" key="1">
    <citation type="submission" date="2024-06" db="EMBL/GenBank/DDBJ databases">
        <title>Multi-omics analyses provide insights into the biosynthesis of the anticancer antibiotic pleurotin in Hohenbuehelia grisea.</title>
        <authorList>
            <person name="Weaver J.A."/>
            <person name="Alberti F."/>
        </authorList>
    </citation>
    <scope>NUCLEOTIDE SEQUENCE [LARGE SCALE GENOMIC DNA]</scope>
    <source>
        <strain evidence="3">T-177</strain>
    </source>
</reference>
<evidence type="ECO:0000313" key="3">
    <source>
        <dbReference type="Proteomes" id="UP001556367"/>
    </source>
</evidence>
<proteinExistence type="predicted"/>
<dbReference type="EMBL" id="JASNQZ010000011">
    <property type="protein sequence ID" value="KAL0951564.1"/>
    <property type="molecule type" value="Genomic_DNA"/>
</dbReference>
<comment type="caution">
    <text evidence="2">The sequence shown here is derived from an EMBL/GenBank/DDBJ whole genome shotgun (WGS) entry which is preliminary data.</text>
</comment>
<accession>A0ABR3J7F4</accession>
<feature type="region of interest" description="Disordered" evidence="1">
    <location>
        <begin position="159"/>
        <end position="231"/>
    </location>
</feature>
<dbReference type="Proteomes" id="UP001556367">
    <property type="component" value="Unassembled WGS sequence"/>
</dbReference>
<feature type="compositionally biased region" description="Polar residues" evidence="1">
    <location>
        <begin position="188"/>
        <end position="197"/>
    </location>
</feature>
<sequence>MLSSWFPPKRAEDGPQRTNSDDAVAAHENGAAEPLVDEDDKYPKRAATTAIVTPHDAVLAELQEHNPTINLSARIEEQLIPALQAESEQPRVPQSETLCDPWNGAPLASMSKALPVDFPDGSSGKGLCRNEDFWGQLSKILDLQDGIATLHIDMEEIGTKASDRRTSGPGARRPTKPFPSWDLDAGTLSASSKTSFGLGSHSREGSSPGVAGDDAEDVGANVEEDEEAVRNKAREAEFANLATKFEGRRTKIDEIMSKLDDLSEALTELHALHTPEIIFASSNDPSRQNSVAAQASPSALPIVPAASSLPTKAKIDTSLPLSAGKASTKPPVLSLKPMEPKHPEAVWSRRPISHLDRSASVGQSRHHPPISDSPKSIGSLLPPTGD</sequence>
<gene>
    <name evidence="2" type="ORF">HGRIS_008246</name>
</gene>
<protein>
    <submittedName>
        <fullName evidence="2">Uncharacterized protein</fullName>
    </submittedName>
</protein>